<evidence type="ECO:0000259" key="1">
    <source>
        <dbReference type="Pfam" id="PF14090"/>
    </source>
</evidence>
<reference evidence="2 3" key="1">
    <citation type="submission" date="2015-05" db="EMBL/GenBank/DDBJ databases">
        <authorList>
            <person name="Dickey A."/>
            <person name="Clawson M."/>
            <person name="Bono J."/>
            <person name="Loy J.D."/>
        </authorList>
    </citation>
    <scope>NUCLEOTIDE SEQUENCE [LARGE SCALE GENOMIC DNA]</scope>
    <source>
        <strain evidence="2 3">22581</strain>
    </source>
</reference>
<dbReference type="InterPro" id="IPR055245">
    <property type="entry name" value="HTH_proteobacteria"/>
</dbReference>
<evidence type="ECO:0000313" key="3">
    <source>
        <dbReference type="Proteomes" id="UP000077465"/>
    </source>
</evidence>
<dbReference type="EMBL" id="CP011376">
    <property type="protein sequence ID" value="AKG08073.1"/>
    <property type="molecule type" value="Genomic_DNA"/>
</dbReference>
<gene>
    <name evidence="2" type="ORF">AAX06_07835</name>
</gene>
<dbReference type="Pfam" id="PF14090">
    <property type="entry name" value="HTH_39"/>
    <property type="match status" value="1"/>
</dbReference>
<accession>A0AAC8T8L7</accession>
<name>A0AAC8T8L7_9GAMM</name>
<organism evidence="2 3">
    <name type="scientific">Moraxella bovoculi</name>
    <dbReference type="NCBI Taxonomy" id="386891"/>
    <lineage>
        <taxon>Bacteria</taxon>
        <taxon>Pseudomonadati</taxon>
        <taxon>Pseudomonadota</taxon>
        <taxon>Gammaproteobacteria</taxon>
        <taxon>Moraxellales</taxon>
        <taxon>Moraxellaceae</taxon>
        <taxon>Moraxella</taxon>
    </lineage>
</organism>
<sequence>MNDLTGQCATLLEHLRTAPITHIQAVQTYHIMGFLARISELRQMGHPIRFRWEKSANGARYKVYYLEQSNVSV</sequence>
<dbReference type="RefSeq" id="WP_046699325.1">
    <property type="nucleotide sequence ID" value="NZ_CP011376.1"/>
</dbReference>
<feature type="domain" description="Winged helix-turn-helix" evidence="1">
    <location>
        <begin position="7"/>
        <end position="67"/>
    </location>
</feature>
<dbReference type="AlphaFoldDB" id="A0AAC8T8L7"/>
<protein>
    <recommendedName>
        <fullName evidence="1">Winged helix-turn-helix domain-containing protein</fullName>
    </recommendedName>
</protein>
<proteinExistence type="predicted"/>
<dbReference type="Proteomes" id="UP000077465">
    <property type="component" value="Chromosome"/>
</dbReference>
<evidence type="ECO:0000313" key="2">
    <source>
        <dbReference type="EMBL" id="AKG08073.1"/>
    </source>
</evidence>